<dbReference type="Proteomes" id="UP000198644">
    <property type="component" value="Unassembled WGS sequence"/>
</dbReference>
<dbReference type="Pfam" id="PF11146">
    <property type="entry name" value="DUF2905"/>
    <property type="match status" value="1"/>
</dbReference>
<feature type="transmembrane region" description="Helical" evidence="1">
    <location>
        <begin position="45"/>
        <end position="66"/>
    </location>
</feature>
<evidence type="ECO:0008006" key="4">
    <source>
        <dbReference type="Google" id="ProtNLM"/>
    </source>
</evidence>
<dbReference type="EMBL" id="FOYW01000001">
    <property type="protein sequence ID" value="SFR43571.1"/>
    <property type="molecule type" value="Genomic_DNA"/>
</dbReference>
<name>A0A1I6GN69_9GAMM</name>
<dbReference type="RefSeq" id="WP_092008530.1">
    <property type="nucleotide sequence ID" value="NZ_FOYW01000001.1"/>
</dbReference>
<dbReference type="OrthoDB" id="9811610at2"/>
<evidence type="ECO:0000313" key="2">
    <source>
        <dbReference type="EMBL" id="SFR43571.1"/>
    </source>
</evidence>
<keyword evidence="1" id="KW-0472">Membrane</keyword>
<dbReference type="InterPro" id="IPR021320">
    <property type="entry name" value="DUF2905"/>
</dbReference>
<accession>A0A1I6GN69</accession>
<dbReference type="PANTHER" id="PTHR36443">
    <property type="entry name" value="BSR5223 PROTEIN"/>
    <property type="match status" value="1"/>
</dbReference>
<organism evidence="2 3">
    <name type="scientific">Marinobacter daqiaonensis</name>
    <dbReference type="NCBI Taxonomy" id="650891"/>
    <lineage>
        <taxon>Bacteria</taxon>
        <taxon>Pseudomonadati</taxon>
        <taxon>Pseudomonadota</taxon>
        <taxon>Gammaproteobacteria</taxon>
        <taxon>Pseudomonadales</taxon>
        <taxon>Marinobacteraceae</taxon>
        <taxon>Marinobacter</taxon>
    </lineage>
</organism>
<sequence>MSRWFIVAGIALLVIGLVLHFAPGLLQWFGKLPGDIHVRSERTQLFVPITSMIIVSIVLTILLNLFNR</sequence>
<keyword evidence="3" id="KW-1185">Reference proteome</keyword>
<keyword evidence="1" id="KW-1133">Transmembrane helix</keyword>
<evidence type="ECO:0000256" key="1">
    <source>
        <dbReference type="SAM" id="Phobius"/>
    </source>
</evidence>
<proteinExistence type="predicted"/>
<gene>
    <name evidence="2" type="ORF">SAMN05216203_0291</name>
</gene>
<dbReference type="AlphaFoldDB" id="A0A1I6GN69"/>
<dbReference type="STRING" id="650891.SAMN05216203_0291"/>
<evidence type="ECO:0000313" key="3">
    <source>
        <dbReference type="Proteomes" id="UP000198644"/>
    </source>
</evidence>
<protein>
    <recommendedName>
        <fullName evidence="4">DUF2905 domain-containing protein</fullName>
    </recommendedName>
</protein>
<keyword evidence="1" id="KW-0812">Transmembrane</keyword>
<reference evidence="2 3" key="1">
    <citation type="submission" date="2016-10" db="EMBL/GenBank/DDBJ databases">
        <authorList>
            <person name="de Groot N.N."/>
        </authorList>
    </citation>
    <scope>NUCLEOTIDE SEQUENCE [LARGE SCALE GENOMIC DNA]</scope>
    <source>
        <strain evidence="2 3">CGMCC 1.9167</strain>
    </source>
</reference>
<dbReference type="PANTHER" id="PTHR36443:SF1">
    <property type="entry name" value="BSR5223 PROTEIN"/>
    <property type="match status" value="1"/>
</dbReference>